<dbReference type="Pfam" id="PF00755">
    <property type="entry name" value="Carn_acyltransf"/>
    <property type="match status" value="1"/>
</dbReference>
<reference evidence="4" key="1">
    <citation type="submission" date="2022-11" db="UniProtKB">
        <authorList>
            <consortium name="WormBaseParasite"/>
        </authorList>
    </citation>
    <scope>IDENTIFICATION</scope>
</reference>
<evidence type="ECO:0000313" key="3">
    <source>
        <dbReference type="Proteomes" id="UP000887564"/>
    </source>
</evidence>
<dbReference type="Gene3D" id="3.30.559.10">
    <property type="entry name" value="Chloramphenicol acetyltransferase-like domain"/>
    <property type="match status" value="1"/>
</dbReference>
<proteinExistence type="inferred from homology"/>
<accession>A0A914SHZ0</accession>
<comment type="similarity">
    <text evidence="1">Belongs to the carnitine/choline acetyltransferase family.</text>
</comment>
<keyword evidence="3" id="KW-1185">Reference proteome</keyword>
<dbReference type="GO" id="GO:0006635">
    <property type="term" value="P:fatty acid beta-oxidation"/>
    <property type="evidence" value="ECO:0007669"/>
    <property type="project" value="TreeGrafter"/>
</dbReference>
<dbReference type="WBParaSite" id="PEQ_0001358101-mRNA-1">
    <property type="protein sequence ID" value="PEQ_0001358101-mRNA-1"/>
    <property type="gene ID" value="PEQ_0001358101"/>
</dbReference>
<name>A0A914SHZ0_PAREQ</name>
<dbReference type="GO" id="GO:0004095">
    <property type="term" value="F:carnitine O-palmitoyltransferase activity"/>
    <property type="evidence" value="ECO:0007669"/>
    <property type="project" value="TreeGrafter"/>
</dbReference>
<dbReference type="SUPFAM" id="SSF52777">
    <property type="entry name" value="CoA-dependent acyltransferases"/>
    <property type="match status" value="1"/>
</dbReference>
<dbReference type="PANTHER" id="PTHR22589:SF16">
    <property type="entry name" value="CARNITINE O-PALMITOYLTRANSFERASE 2, MITOCHONDRIAL"/>
    <property type="match status" value="1"/>
</dbReference>
<evidence type="ECO:0000256" key="1">
    <source>
        <dbReference type="ARBA" id="ARBA00005232"/>
    </source>
</evidence>
<evidence type="ECO:0000259" key="2">
    <source>
        <dbReference type="Pfam" id="PF00755"/>
    </source>
</evidence>
<protein>
    <submittedName>
        <fullName evidence="4">Choline/carnitine acyltransferase domain-containing protein</fullName>
    </submittedName>
</protein>
<evidence type="ECO:0000313" key="4">
    <source>
        <dbReference type="WBParaSite" id="PEQ_0001358101-mRNA-1"/>
    </source>
</evidence>
<dbReference type="InterPro" id="IPR023213">
    <property type="entry name" value="CAT-like_dom_sf"/>
</dbReference>
<dbReference type="InterPro" id="IPR039551">
    <property type="entry name" value="Cho/carn_acyl_trans"/>
</dbReference>
<dbReference type="PANTHER" id="PTHR22589">
    <property type="entry name" value="CARNITINE O-ACYLTRANSFERASE"/>
    <property type="match status" value="1"/>
</dbReference>
<dbReference type="InterPro" id="IPR000542">
    <property type="entry name" value="Carn_acyl_trans"/>
</dbReference>
<dbReference type="Proteomes" id="UP000887564">
    <property type="component" value="Unplaced"/>
</dbReference>
<organism evidence="3 4">
    <name type="scientific">Parascaris equorum</name>
    <name type="common">Equine roundworm</name>
    <dbReference type="NCBI Taxonomy" id="6256"/>
    <lineage>
        <taxon>Eukaryota</taxon>
        <taxon>Metazoa</taxon>
        <taxon>Ecdysozoa</taxon>
        <taxon>Nematoda</taxon>
        <taxon>Chromadorea</taxon>
        <taxon>Rhabditida</taxon>
        <taxon>Spirurina</taxon>
        <taxon>Ascaridomorpha</taxon>
        <taxon>Ascaridoidea</taxon>
        <taxon>Ascarididae</taxon>
        <taxon>Parascaris</taxon>
    </lineage>
</organism>
<sequence>MRSATKATHDAVLAIEKSSTAVSKQLLVECSNVHSQLVKEASMGQGFDRHLMGLRVTAERLGRKPPALFSHPDFKYLSKFIISTSTLTTDTICFGGFGPVVRDGFGIGYVVSSSKLGAVISSYKVCVLH</sequence>
<feature type="domain" description="Choline/carnitine acyltransferase" evidence="2">
    <location>
        <begin position="1"/>
        <end position="126"/>
    </location>
</feature>
<dbReference type="GO" id="GO:0005739">
    <property type="term" value="C:mitochondrion"/>
    <property type="evidence" value="ECO:0007669"/>
    <property type="project" value="TreeGrafter"/>
</dbReference>
<dbReference type="AlphaFoldDB" id="A0A914SHZ0"/>